<dbReference type="EMBL" id="FZLN01000002">
    <property type="protein sequence ID" value="SNQ29522.1"/>
    <property type="molecule type" value="Genomic_DNA"/>
</dbReference>
<dbReference type="RefSeq" id="WP_088823567.1">
    <property type="nucleotide sequence ID" value="NZ_FZLN01000002.1"/>
</dbReference>
<evidence type="ECO:0000313" key="3">
    <source>
        <dbReference type="Proteomes" id="UP000243463"/>
    </source>
</evidence>
<dbReference type="OrthoDB" id="6710437at2"/>
<evidence type="ECO:0000313" key="2">
    <source>
        <dbReference type="EMBL" id="SNQ29522.1"/>
    </source>
</evidence>
<dbReference type="AlphaFoldDB" id="A0A217EGS3"/>
<proteinExistence type="predicted"/>
<gene>
    <name evidence="2" type="ORF">SAMN05444584_1477</name>
</gene>
<feature type="chain" id="PRO_5012690939" description="Lipocalin-like domain-containing protein" evidence="1">
    <location>
        <begin position="19"/>
        <end position="116"/>
    </location>
</feature>
<evidence type="ECO:0008006" key="4">
    <source>
        <dbReference type="Google" id="ProtNLM"/>
    </source>
</evidence>
<sequence>MALSRLIALIFTSFMLLACTSKDSGLSQHETFIGTWNAPHSRIIIQSDGRLEYNYAAESASSSSKSHIDAPIKHIDPTVIEAGVAFFTTEFKVTQAPHLVGDQWQMTVDGENYIKD</sequence>
<dbReference type="Proteomes" id="UP000243463">
    <property type="component" value="Unassembled WGS sequence"/>
</dbReference>
<dbReference type="PROSITE" id="PS51257">
    <property type="entry name" value="PROKAR_LIPOPROTEIN"/>
    <property type="match status" value="1"/>
</dbReference>
<feature type="signal peptide" evidence="1">
    <location>
        <begin position="1"/>
        <end position="18"/>
    </location>
</feature>
<keyword evidence="3" id="KW-1185">Reference proteome</keyword>
<evidence type="ECO:0000256" key="1">
    <source>
        <dbReference type="SAM" id="SignalP"/>
    </source>
</evidence>
<reference evidence="3" key="1">
    <citation type="submission" date="2017-06" db="EMBL/GenBank/DDBJ databases">
        <authorList>
            <person name="Varghese N."/>
            <person name="Submissions S."/>
        </authorList>
    </citation>
    <scope>NUCLEOTIDE SEQUENCE [LARGE SCALE GENOMIC DNA]</scope>
    <source>
        <strain evidence="3">ANC 5114</strain>
    </source>
</reference>
<organism evidence="2 3">
    <name type="scientific">Acinetobacter apis</name>
    <dbReference type="NCBI Taxonomy" id="1229165"/>
    <lineage>
        <taxon>Bacteria</taxon>
        <taxon>Pseudomonadati</taxon>
        <taxon>Pseudomonadota</taxon>
        <taxon>Gammaproteobacteria</taxon>
        <taxon>Moraxellales</taxon>
        <taxon>Moraxellaceae</taxon>
        <taxon>Acinetobacter</taxon>
    </lineage>
</organism>
<protein>
    <recommendedName>
        <fullName evidence="4">Lipocalin-like domain-containing protein</fullName>
    </recommendedName>
</protein>
<accession>A0A217EGS3</accession>
<keyword evidence="1" id="KW-0732">Signal</keyword>
<name>A0A217EGS3_9GAMM</name>